<dbReference type="EMBL" id="JAMXLY010000011">
    <property type="protein sequence ID" value="MCO6025079.1"/>
    <property type="molecule type" value="Genomic_DNA"/>
</dbReference>
<feature type="transmembrane region" description="Helical" evidence="6">
    <location>
        <begin position="188"/>
        <end position="208"/>
    </location>
</feature>
<dbReference type="InterPro" id="IPR000620">
    <property type="entry name" value="EamA_dom"/>
</dbReference>
<feature type="domain" description="EamA" evidence="7">
    <location>
        <begin position="186"/>
        <end position="322"/>
    </location>
</feature>
<feature type="transmembrane region" description="Helical" evidence="6">
    <location>
        <begin position="39"/>
        <end position="59"/>
    </location>
</feature>
<evidence type="ECO:0000256" key="2">
    <source>
        <dbReference type="ARBA" id="ARBA00022475"/>
    </source>
</evidence>
<feature type="transmembrane region" description="Helical" evidence="6">
    <location>
        <begin position="158"/>
        <end position="182"/>
    </location>
</feature>
<feature type="transmembrane region" description="Helical" evidence="6">
    <location>
        <begin position="249"/>
        <end position="271"/>
    </location>
</feature>
<evidence type="ECO:0000256" key="4">
    <source>
        <dbReference type="ARBA" id="ARBA00022989"/>
    </source>
</evidence>
<name>A0ABT1BVH1_9BACT</name>
<feature type="transmembrane region" description="Helical" evidence="6">
    <location>
        <begin position="71"/>
        <end position="88"/>
    </location>
</feature>
<feature type="transmembrane region" description="Helical" evidence="6">
    <location>
        <begin position="283"/>
        <end position="298"/>
    </location>
</feature>
<comment type="subcellular location">
    <subcellularLocation>
        <location evidence="1">Cell membrane</location>
        <topology evidence="1">Multi-pass membrane protein</topology>
    </subcellularLocation>
</comment>
<keyword evidence="3 6" id="KW-0812">Transmembrane</keyword>
<keyword evidence="9" id="KW-1185">Reference proteome</keyword>
<dbReference type="Proteomes" id="UP001204015">
    <property type="component" value="Unassembled WGS sequence"/>
</dbReference>
<evidence type="ECO:0000256" key="5">
    <source>
        <dbReference type="ARBA" id="ARBA00023136"/>
    </source>
</evidence>
<feature type="transmembrane region" description="Helical" evidence="6">
    <location>
        <begin position="304"/>
        <end position="322"/>
    </location>
</feature>
<comment type="caution">
    <text evidence="8">The sequence shown here is derived from an EMBL/GenBank/DDBJ whole genome shotgun (WGS) entry which is preliminary data.</text>
</comment>
<dbReference type="PANTHER" id="PTHR42920:SF11">
    <property type="entry name" value="INNER MEMBRANE PROTEIN YTFF"/>
    <property type="match status" value="1"/>
</dbReference>
<protein>
    <submittedName>
        <fullName evidence="8">DMT family transporter</fullName>
    </submittedName>
</protein>
<keyword evidence="2" id="KW-1003">Cell membrane</keyword>
<proteinExistence type="predicted"/>
<organism evidence="8 9">
    <name type="scientific">Segatella cerevisiae</name>
    <dbReference type="NCBI Taxonomy" id="2053716"/>
    <lineage>
        <taxon>Bacteria</taxon>
        <taxon>Pseudomonadati</taxon>
        <taxon>Bacteroidota</taxon>
        <taxon>Bacteroidia</taxon>
        <taxon>Bacteroidales</taxon>
        <taxon>Prevotellaceae</taxon>
        <taxon>Segatella</taxon>
    </lineage>
</organism>
<dbReference type="RefSeq" id="WP_252760442.1">
    <property type="nucleotide sequence ID" value="NZ_JAMXLY010000011.1"/>
</dbReference>
<gene>
    <name evidence="8" type="ORF">NG821_04365</name>
</gene>
<evidence type="ECO:0000313" key="8">
    <source>
        <dbReference type="EMBL" id="MCO6025079.1"/>
    </source>
</evidence>
<feature type="transmembrane region" description="Helical" evidence="6">
    <location>
        <begin position="220"/>
        <end position="237"/>
    </location>
</feature>
<sequence>MGKETNVQREGDLRDLTISDNLAKESKVKTDSKKDKNKILAHLIAIITVGCWGCTFVNTKYLLRSGLEPEEIFLVRFLLAYLCIWWISPKTLFCANWKDELMMLVLGVTGGSMYFLTENSAVGLTYVNNVAFIVCTAPLITTALAIAFLKHAKASPRLIIGSLIALTGVGAVIFNGHFVLHLSPAGDALALSAAICWSVYSLVMKKASRKYSSIFITRKVFFYGILTILPVFIFRHWTFPLSRFGETEVWANLLFLGVIASFLCFWSWNWVIRKIGALKSSNYIYLNPITTVMASALFLNEPLTTIACIGGVLILIGVFLSNQAKDTV</sequence>
<accession>A0ABT1BVH1</accession>
<dbReference type="Pfam" id="PF00892">
    <property type="entry name" value="EamA"/>
    <property type="match status" value="2"/>
</dbReference>
<dbReference type="PANTHER" id="PTHR42920">
    <property type="entry name" value="OS03G0707200 PROTEIN-RELATED"/>
    <property type="match status" value="1"/>
</dbReference>
<feature type="transmembrane region" description="Helical" evidence="6">
    <location>
        <begin position="129"/>
        <end position="149"/>
    </location>
</feature>
<evidence type="ECO:0000259" key="7">
    <source>
        <dbReference type="Pfam" id="PF00892"/>
    </source>
</evidence>
<evidence type="ECO:0000313" key="9">
    <source>
        <dbReference type="Proteomes" id="UP001204015"/>
    </source>
</evidence>
<dbReference type="InterPro" id="IPR037185">
    <property type="entry name" value="EmrE-like"/>
</dbReference>
<evidence type="ECO:0000256" key="6">
    <source>
        <dbReference type="SAM" id="Phobius"/>
    </source>
</evidence>
<keyword evidence="5 6" id="KW-0472">Membrane</keyword>
<keyword evidence="4 6" id="KW-1133">Transmembrane helix</keyword>
<feature type="transmembrane region" description="Helical" evidence="6">
    <location>
        <begin position="100"/>
        <end position="117"/>
    </location>
</feature>
<reference evidence="8 9" key="1">
    <citation type="submission" date="2022-06" db="EMBL/GenBank/DDBJ databases">
        <title>A taxonomic note on the genus Prevotella: Description of four novel genera and emended description of the genera Hallella and Xylanibacter.</title>
        <authorList>
            <person name="Hitch T.C.A."/>
        </authorList>
    </citation>
    <scope>NUCLEOTIDE SEQUENCE [LARGE SCALE GENOMIC DNA]</scope>
    <source>
        <strain evidence="8 9">DSM 100619</strain>
    </source>
</reference>
<evidence type="ECO:0000256" key="3">
    <source>
        <dbReference type="ARBA" id="ARBA00022692"/>
    </source>
</evidence>
<feature type="domain" description="EamA" evidence="7">
    <location>
        <begin position="41"/>
        <end position="172"/>
    </location>
</feature>
<evidence type="ECO:0000256" key="1">
    <source>
        <dbReference type="ARBA" id="ARBA00004651"/>
    </source>
</evidence>
<dbReference type="SUPFAM" id="SSF103481">
    <property type="entry name" value="Multidrug resistance efflux transporter EmrE"/>
    <property type="match status" value="2"/>
</dbReference>
<dbReference type="InterPro" id="IPR051258">
    <property type="entry name" value="Diverse_Substrate_Transporter"/>
</dbReference>